<organism evidence="3 4">
    <name type="scientific">Pyxidicoccus parkwayensis</name>
    <dbReference type="NCBI Taxonomy" id="2813578"/>
    <lineage>
        <taxon>Bacteria</taxon>
        <taxon>Pseudomonadati</taxon>
        <taxon>Myxococcota</taxon>
        <taxon>Myxococcia</taxon>
        <taxon>Myxococcales</taxon>
        <taxon>Cystobacterineae</taxon>
        <taxon>Myxococcaceae</taxon>
        <taxon>Pyxidicoccus</taxon>
    </lineage>
</organism>
<feature type="region of interest" description="Disordered" evidence="1">
    <location>
        <begin position="28"/>
        <end position="49"/>
    </location>
</feature>
<sequence length="135" mass="15116">MRLTSALRSAVVASLLLATPVLAAESTPAQPSTLGMEQGHHGEHRGHKHKWRFARLEERLNRAVAEGRLSQTQADQFKNEGQQLRDEMKAQREAAGGKLTDEQRTQMREKMRAFKEKVKSAVKPKDGQSSSTQKL</sequence>
<proteinExistence type="predicted"/>
<evidence type="ECO:0000313" key="3">
    <source>
        <dbReference type="EMBL" id="QSQ25295.1"/>
    </source>
</evidence>
<keyword evidence="2" id="KW-0732">Signal</keyword>
<evidence type="ECO:0008006" key="5">
    <source>
        <dbReference type="Google" id="ProtNLM"/>
    </source>
</evidence>
<feature type="compositionally biased region" description="Basic and acidic residues" evidence="1">
    <location>
        <begin position="83"/>
        <end position="92"/>
    </location>
</feature>
<evidence type="ECO:0000256" key="1">
    <source>
        <dbReference type="SAM" id="MobiDB-lite"/>
    </source>
</evidence>
<dbReference type="RefSeq" id="WP_206726851.1">
    <property type="nucleotide sequence ID" value="NZ_CP071090.1"/>
</dbReference>
<reference evidence="3 4" key="1">
    <citation type="submission" date="2021-02" db="EMBL/GenBank/DDBJ databases">
        <title>De Novo genome assembly of isolated myxobacteria.</title>
        <authorList>
            <person name="Stevens D.C."/>
        </authorList>
    </citation>
    <scope>NUCLEOTIDE SEQUENCE [LARGE SCALE GENOMIC DNA]</scope>
    <source>
        <strain evidence="4">SCPEA02</strain>
    </source>
</reference>
<evidence type="ECO:0000256" key="2">
    <source>
        <dbReference type="SAM" id="SignalP"/>
    </source>
</evidence>
<gene>
    <name evidence="3" type="ORF">JY651_10355</name>
</gene>
<name>A0ABX7P478_9BACT</name>
<feature type="region of interest" description="Disordered" evidence="1">
    <location>
        <begin position="67"/>
        <end position="135"/>
    </location>
</feature>
<feature type="compositionally biased region" description="Polar residues" evidence="1">
    <location>
        <begin position="69"/>
        <end position="82"/>
    </location>
</feature>
<keyword evidence="4" id="KW-1185">Reference proteome</keyword>
<feature type="chain" id="PRO_5045108514" description="LTXXQ motif family protein" evidence="2">
    <location>
        <begin position="24"/>
        <end position="135"/>
    </location>
</feature>
<evidence type="ECO:0000313" key="4">
    <source>
        <dbReference type="Proteomes" id="UP000662747"/>
    </source>
</evidence>
<dbReference type="Proteomes" id="UP000662747">
    <property type="component" value="Chromosome"/>
</dbReference>
<accession>A0ABX7P478</accession>
<feature type="signal peptide" evidence="2">
    <location>
        <begin position="1"/>
        <end position="23"/>
    </location>
</feature>
<protein>
    <recommendedName>
        <fullName evidence="5">LTXXQ motif family protein</fullName>
    </recommendedName>
</protein>
<feature type="compositionally biased region" description="Basic and acidic residues" evidence="1">
    <location>
        <begin position="99"/>
        <end position="126"/>
    </location>
</feature>
<dbReference type="EMBL" id="CP071090">
    <property type="protein sequence ID" value="QSQ25295.1"/>
    <property type="molecule type" value="Genomic_DNA"/>
</dbReference>